<name>A0AA40KMZ0_9HYME</name>
<sequence length="115" mass="13123">MGKGWGQEERKGETACAVKVDYILLSQLATCCTLGPLAFPSVRSTRRKSESRARRRKKETSKRLMHFLKIPLRNGEPDGRILVSHSPREFQIPGLKGFNQMVFRSRISKDCTETE</sequence>
<protein>
    <submittedName>
        <fullName evidence="1">Uncharacterized protein</fullName>
    </submittedName>
</protein>
<keyword evidence="2" id="KW-1185">Reference proteome</keyword>
<reference evidence="1" key="1">
    <citation type="submission" date="2021-10" db="EMBL/GenBank/DDBJ databases">
        <title>Melipona bicolor Genome sequencing and assembly.</title>
        <authorList>
            <person name="Araujo N.S."/>
            <person name="Arias M.C."/>
        </authorList>
    </citation>
    <scope>NUCLEOTIDE SEQUENCE</scope>
    <source>
        <strain evidence="1">USP_2M_L1-L4_2017</strain>
        <tissue evidence="1">Whole body</tissue>
    </source>
</reference>
<comment type="caution">
    <text evidence="1">The sequence shown here is derived from an EMBL/GenBank/DDBJ whole genome shotgun (WGS) entry which is preliminary data.</text>
</comment>
<gene>
    <name evidence="1" type="ORF">K0M31_005549</name>
</gene>
<organism evidence="1 2">
    <name type="scientific">Melipona bicolor</name>
    <dbReference type="NCBI Taxonomy" id="60889"/>
    <lineage>
        <taxon>Eukaryota</taxon>
        <taxon>Metazoa</taxon>
        <taxon>Ecdysozoa</taxon>
        <taxon>Arthropoda</taxon>
        <taxon>Hexapoda</taxon>
        <taxon>Insecta</taxon>
        <taxon>Pterygota</taxon>
        <taxon>Neoptera</taxon>
        <taxon>Endopterygota</taxon>
        <taxon>Hymenoptera</taxon>
        <taxon>Apocrita</taxon>
        <taxon>Aculeata</taxon>
        <taxon>Apoidea</taxon>
        <taxon>Anthophila</taxon>
        <taxon>Apidae</taxon>
        <taxon>Melipona</taxon>
    </lineage>
</organism>
<proteinExistence type="predicted"/>
<evidence type="ECO:0000313" key="2">
    <source>
        <dbReference type="Proteomes" id="UP001177670"/>
    </source>
</evidence>
<dbReference type="AlphaFoldDB" id="A0AA40KMZ0"/>
<dbReference type="Proteomes" id="UP001177670">
    <property type="component" value="Unassembled WGS sequence"/>
</dbReference>
<evidence type="ECO:0000313" key="1">
    <source>
        <dbReference type="EMBL" id="KAK1126019.1"/>
    </source>
</evidence>
<dbReference type="EMBL" id="JAHYIQ010000015">
    <property type="protein sequence ID" value="KAK1126019.1"/>
    <property type="molecule type" value="Genomic_DNA"/>
</dbReference>
<accession>A0AA40KMZ0</accession>